<dbReference type="AlphaFoldDB" id="A0A1H4WPQ2"/>
<reference evidence="2" key="1">
    <citation type="submission" date="2016-10" db="EMBL/GenBank/DDBJ databases">
        <authorList>
            <person name="Varghese N."/>
            <person name="Submissions S."/>
        </authorList>
    </citation>
    <scope>NUCLEOTIDE SEQUENCE [LARGE SCALE GENOMIC DNA]</scope>
    <source>
        <strain evidence="2">DSM 44544</strain>
    </source>
</reference>
<dbReference type="OrthoDB" id="9846413at2"/>
<gene>
    <name evidence="1" type="ORF">SAMN04489727_5735</name>
</gene>
<protein>
    <submittedName>
        <fullName evidence="1">Uncharacterized protein</fullName>
    </submittedName>
</protein>
<accession>A0A1H4WPQ2</accession>
<keyword evidence="2" id="KW-1185">Reference proteome</keyword>
<dbReference type="EMBL" id="FNSO01000004">
    <property type="protein sequence ID" value="SEC95312.1"/>
    <property type="molecule type" value="Genomic_DNA"/>
</dbReference>
<proteinExistence type="predicted"/>
<evidence type="ECO:0000313" key="1">
    <source>
        <dbReference type="EMBL" id="SEC95312.1"/>
    </source>
</evidence>
<dbReference type="RefSeq" id="WP_091312910.1">
    <property type="nucleotide sequence ID" value="NZ_FNSO01000004.1"/>
</dbReference>
<organism evidence="1 2">
    <name type="scientific">Amycolatopsis tolypomycina</name>
    <dbReference type="NCBI Taxonomy" id="208445"/>
    <lineage>
        <taxon>Bacteria</taxon>
        <taxon>Bacillati</taxon>
        <taxon>Actinomycetota</taxon>
        <taxon>Actinomycetes</taxon>
        <taxon>Pseudonocardiales</taxon>
        <taxon>Pseudonocardiaceae</taxon>
        <taxon>Amycolatopsis</taxon>
    </lineage>
</organism>
<dbReference type="Proteomes" id="UP000199622">
    <property type="component" value="Unassembled WGS sequence"/>
</dbReference>
<name>A0A1H4WPQ2_9PSEU</name>
<dbReference type="STRING" id="208445.SAMN04489727_5735"/>
<sequence>MTEDHADIPPAQGSGEIVGGRLLDAADPTHGVRPDACLVCRTTDRRQLHQLSLYPPDLAAAGLPAGARPVVCLTHYEAALRSLGQPSPAGNHNSCIACRHGDPGYFATVAIWPLRMTSAAEPTYRACVRHLAEAIATLTQEAPA</sequence>
<evidence type="ECO:0000313" key="2">
    <source>
        <dbReference type="Proteomes" id="UP000199622"/>
    </source>
</evidence>